<accession>A0A372LJ34</accession>
<dbReference type="EMBL" id="QVTE01000051">
    <property type="protein sequence ID" value="RFU66392.1"/>
    <property type="molecule type" value="Genomic_DNA"/>
</dbReference>
<evidence type="ECO:0000313" key="9">
    <source>
        <dbReference type="EMBL" id="RFU66392.1"/>
    </source>
</evidence>
<keyword evidence="10" id="KW-1185">Reference proteome</keyword>
<name>A0A372LJ34_9BACI</name>
<dbReference type="AlphaFoldDB" id="A0A372LJ34"/>
<dbReference type="PANTHER" id="PTHR34975">
    <property type="entry name" value="SPORE GERMINATION PROTEIN A2"/>
    <property type="match status" value="1"/>
</dbReference>
<dbReference type="NCBIfam" id="TIGR00912">
    <property type="entry name" value="2A0309"/>
    <property type="match status" value="1"/>
</dbReference>
<comment type="subcellular location">
    <subcellularLocation>
        <location evidence="1">Membrane</location>
        <topology evidence="1">Multi-pass membrane protein</topology>
    </subcellularLocation>
</comment>
<dbReference type="OrthoDB" id="2661055at2"/>
<evidence type="ECO:0000256" key="3">
    <source>
        <dbReference type="ARBA" id="ARBA00022448"/>
    </source>
</evidence>
<feature type="transmembrane region" description="Helical" evidence="8">
    <location>
        <begin position="39"/>
        <end position="61"/>
    </location>
</feature>
<evidence type="ECO:0000256" key="4">
    <source>
        <dbReference type="ARBA" id="ARBA00022544"/>
    </source>
</evidence>
<dbReference type="GO" id="GO:0016020">
    <property type="term" value="C:membrane"/>
    <property type="evidence" value="ECO:0007669"/>
    <property type="project" value="UniProtKB-SubCell"/>
</dbReference>
<feature type="transmembrane region" description="Helical" evidence="8">
    <location>
        <begin position="270"/>
        <end position="294"/>
    </location>
</feature>
<evidence type="ECO:0000256" key="8">
    <source>
        <dbReference type="SAM" id="Phobius"/>
    </source>
</evidence>
<keyword evidence="4" id="KW-0309">Germination</keyword>
<proteinExistence type="inferred from homology"/>
<protein>
    <submittedName>
        <fullName evidence="9">Amino acid permease</fullName>
    </submittedName>
</protein>
<keyword evidence="6 8" id="KW-1133">Transmembrane helix</keyword>
<feature type="transmembrane region" description="Helical" evidence="8">
    <location>
        <begin position="184"/>
        <end position="204"/>
    </location>
</feature>
<feature type="transmembrane region" description="Helical" evidence="8">
    <location>
        <begin position="12"/>
        <end position="33"/>
    </location>
</feature>
<evidence type="ECO:0000256" key="6">
    <source>
        <dbReference type="ARBA" id="ARBA00022989"/>
    </source>
</evidence>
<feature type="transmembrane region" description="Helical" evidence="8">
    <location>
        <begin position="81"/>
        <end position="102"/>
    </location>
</feature>
<keyword evidence="7 8" id="KW-0472">Membrane</keyword>
<evidence type="ECO:0000256" key="2">
    <source>
        <dbReference type="ARBA" id="ARBA00007998"/>
    </source>
</evidence>
<dbReference type="InterPro" id="IPR004761">
    <property type="entry name" value="Spore_GerAB"/>
</dbReference>
<feature type="transmembrane region" description="Helical" evidence="8">
    <location>
        <begin position="306"/>
        <end position="326"/>
    </location>
</feature>
<dbReference type="Pfam" id="PF03845">
    <property type="entry name" value="Spore_permease"/>
    <property type="match status" value="1"/>
</dbReference>
<reference evidence="9 10" key="1">
    <citation type="submission" date="2018-08" db="EMBL/GenBank/DDBJ databases">
        <title>Bacillus chawlae sp. nov., Bacillus glennii sp. nov., and Bacillus saganii sp. nov. Isolated from the Vehicle Assembly Building at Kennedy Space Center where the Viking Spacecraft were Assembled.</title>
        <authorList>
            <person name="Seuylemezian A."/>
            <person name="Vaishampayan P."/>
        </authorList>
    </citation>
    <scope>NUCLEOTIDE SEQUENCE [LARGE SCALE GENOMIC DNA]</scope>
    <source>
        <strain evidence="9 10">V47-23a</strain>
    </source>
</reference>
<dbReference type="RefSeq" id="WP_117327976.1">
    <property type="nucleotide sequence ID" value="NZ_QVTE01000051.1"/>
</dbReference>
<gene>
    <name evidence="9" type="ORF">D0469_17315</name>
</gene>
<keyword evidence="3" id="KW-0813">Transport</keyword>
<dbReference type="Proteomes" id="UP000264541">
    <property type="component" value="Unassembled WGS sequence"/>
</dbReference>
<evidence type="ECO:0000313" key="10">
    <source>
        <dbReference type="Proteomes" id="UP000264541"/>
    </source>
</evidence>
<evidence type="ECO:0000256" key="7">
    <source>
        <dbReference type="ARBA" id="ARBA00023136"/>
    </source>
</evidence>
<dbReference type="Gene3D" id="1.20.1740.10">
    <property type="entry name" value="Amino acid/polyamine transporter I"/>
    <property type="match status" value="1"/>
</dbReference>
<organism evidence="9 10">
    <name type="scientific">Peribacillus saganii</name>
    <dbReference type="NCBI Taxonomy" id="2303992"/>
    <lineage>
        <taxon>Bacteria</taxon>
        <taxon>Bacillati</taxon>
        <taxon>Bacillota</taxon>
        <taxon>Bacilli</taxon>
        <taxon>Bacillales</taxon>
        <taxon>Bacillaceae</taxon>
        <taxon>Peribacillus</taxon>
    </lineage>
</organism>
<dbReference type="GO" id="GO:0009847">
    <property type="term" value="P:spore germination"/>
    <property type="evidence" value="ECO:0007669"/>
    <property type="project" value="InterPro"/>
</dbReference>
<sequence>MDTPKKISEIQTAAVVISSIIGVGVLPLPLFAVKAGNTAAPIVTLIGITISLFALLIITKLGMTHPTKTIIGYSEEILGKWLARFCNIIVILFFALLTGLGAREFGAVVITAILRETPIEVTVIVMLLLAAITSRNDLNIFAYIHTFYLPVILSPVVIIVVLSLKNANFLYLQPLLGGDMGDMFKGSLTIAALCQWSFVLTIIIPSMLQPKRAMKACTAGLLIAGVILFMLVVASLAVFGAEETKKLLWPTLELARTTSLPGNILQRLDVVFLAVWVTAVFTTLFSGYTFTCYALTGIFRLSDHKIFSFSLLPIIFLFSMLPGNLLQMYKTIEVVGRMGLILTIVYPCLLLVIDVIRRKRGKRSAAAKT</sequence>
<keyword evidence="5 8" id="KW-0812">Transmembrane</keyword>
<comment type="similarity">
    <text evidence="2">Belongs to the amino acid-polyamine-organocation (APC) superfamily. Spore germination protein (SGP) (TC 2.A.3.9) family.</text>
</comment>
<feature type="transmembrane region" description="Helical" evidence="8">
    <location>
        <begin position="216"/>
        <end position="239"/>
    </location>
</feature>
<dbReference type="PANTHER" id="PTHR34975:SF2">
    <property type="entry name" value="SPORE GERMINATION PROTEIN A2"/>
    <property type="match status" value="1"/>
</dbReference>
<feature type="transmembrane region" description="Helical" evidence="8">
    <location>
        <begin position="108"/>
        <end position="133"/>
    </location>
</feature>
<comment type="caution">
    <text evidence="9">The sequence shown here is derived from an EMBL/GenBank/DDBJ whole genome shotgun (WGS) entry which is preliminary data.</text>
</comment>
<evidence type="ECO:0000256" key="5">
    <source>
        <dbReference type="ARBA" id="ARBA00022692"/>
    </source>
</evidence>
<evidence type="ECO:0000256" key="1">
    <source>
        <dbReference type="ARBA" id="ARBA00004141"/>
    </source>
</evidence>
<feature type="transmembrane region" description="Helical" evidence="8">
    <location>
        <begin position="338"/>
        <end position="356"/>
    </location>
</feature>
<feature type="transmembrane region" description="Helical" evidence="8">
    <location>
        <begin position="140"/>
        <end position="164"/>
    </location>
</feature>